<feature type="region of interest" description="Disordered" evidence="1">
    <location>
        <begin position="45"/>
        <end position="126"/>
    </location>
</feature>
<feature type="region of interest" description="Disordered" evidence="1">
    <location>
        <begin position="1"/>
        <end position="32"/>
    </location>
</feature>
<reference evidence="2" key="1">
    <citation type="submission" date="2014-11" db="EMBL/GenBank/DDBJ databases">
        <authorList>
            <person name="Otto D Thomas"/>
            <person name="Naeem Raeece"/>
        </authorList>
    </citation>
    <scope>NUCLEOTIDE SEQUENCE</scope>
</reference>
<dbReference type="AlphaFoldDB" id="A0A0G4H0A6"/>
<dbReference type="EMBL" id="CDMZ01001745">
    <property type="protein sequence ID" value="CEM36979.1"/>
    <property type="molecule type" value="Genomic_DNA"/>
</dbReference>
<evidence type="ECO:0000313" key="2">
    <source>
        <dbReference type="EMBL" id="CEM36979.1"/>
    </source>
</evidence>
<evidence type="ECO:0000256" key="1">
    <source>
        <dbReference type="SAM" id="MobiDB-lite"/>
    </source>
</evidence>
<feature type="compositionally biased region" description="Basic and acidic residues" evidence="1">
    <location>
        <begin position="82"/>
        <end position="96"/>
    </location>
</feature>
<feature type="compositionally biased region" description="Basic and acidic residues" evidence="1">
    <location>
        <begin position="46"/>
        <end position="64"/>
    </location>
</feature>
<organism evidence="2">
    <name type="scientific">Chromera velia CCMP2878</name>
    <dbReference type="NCBI Taxonomy" id="1169474"/>
    <lineage>
        <taxon>Eukaryota</taxon>
        <taxon>Sar</taxon>
        <taxon>Alveolata</taxon>
        <taxon>Colpodellida</taxon>
        <taxon>Chromeraceae</taxon>
        <taxon>Chromera</taxon>
    </lineage>
</organism>
<dbReference type="VEuPathDB" id="CryptoDB:Cvel_24183"/>
<protein>
    <submittedName>
        <fullName evidence="2">Uncharacterized protein</fullName>
    </submittedName>
</protein>
<name>A0A0G4H0A6_9ALVE</name>
<sequence>MHVQSNRGAEAVNLSIVPSDPLGGPAAEGSPFFVEMTPLAPLVVEMKGKAEEEEKRKEAEEAERKKKQPPIPQMSPEDLKDDENAVRGTKREREAEDSATAEGAGAGEDADMLNGTSDDPVMIDVE</sequence>
<gene>
    <name evidence="2" type="ORF">Cvel_24183</name>
</gene>
<proteinExistence type="predicted"/>
<accession>A0A0G4H0A6</accession>